<organism evidence="1 2">
    <name type="scientific">Zarea fungicola</name>
    <dbReference type="NCBI Taxonomy" id="93591"/>
    <lineage>
        <taxon>Eukaryota</taxon>
        <taxon>Fungi</taxon>
        <taxon>Dikarya</taxon>
        <taxon>Ascomycota</taxon>
        <taxon>Pezizomycotina</taxon>
        <taxon>Sordariomycetes</taxon>
        <taxon>Hypocreomycetidae</taxon>
        <taxon>Hypocreales</taxon>
        <taxon>Cordycipitaceae</taxon>
        <taxon>Zarea</taxon>
    </lineage>
</organism>
<proteinExistence type="predicted"/>
<dbReference type="Proteomes" id="UP001143910">
    <property type="component" value="Unassembled WGS sequence"/>
</dbReference>
<reference evidence="1" key="1">
    <citation type="submission" date="2022-08" db="EMBL/GenBank/DDBJ databases">
        <title>Genome Sequence of Lecanicillium fungicola.</title>
        <authorList>
            <person name="Buettner E."/>
        </authorList>
    </citation>
    <scope>NUCLEOTIDE SEQUENCE</scope>
    <source>
        <strain evidence="1">Babe33</strain>
    </source>
</reference>
<comment type="caution">
    <text evidence="1">The sequence shown here is derived from an EMBL/GenBank/DDBJ whole genome shotgun (WGS) entry which is preliminary data.</text>
</comment>
<evidence type="ECO:0000313" key="2">
    <source>
        <dbReference type="Proteomes" id="UP001143910"/>
    </source>
</evidence>
<evidence type="ECO:0000313" key="1">
    <source>
        <dbReference type="EMBL" id="KAJ2981849.1"/>
    </source>
</evidence>
<protein>
    <submittedName>
        <fullName evidence="1">Uncharacterized protein</fullName>
    </submittedName>
</protein>
<gene>
    <name evidence="1" type="ORF">NQ176_g1762</name>
</gene>
<name>A0ACC1NTW0_9HYPO</name>
<keyword evidence="2" id="KW-1185">Reference proteome</keyword>
<accession>A0ACC1NTW0</accession>
<dbReference type="EMBL" id="JANJQO010000107">
    <property type="protein sequence ID" value="KAJ2981849.1"/>
    <property type="molecule type" value="Genomic_DNA"/>
</dbReference>
<sequence>MASVLRPFIGRMVVPPRPALVSCASTSIIPVTKIQPPRSRDFGTTAAFLSQKKPSKFTKVWENADHAVADVKSGSTILSAGFGLCGVAETIIQALHRRGKDSLHSLSAVSNNAGIEGLGGLSVLIGGGQVKKLTLSYLGNNKRLERGYLNGDFAVELCPQGSLAERIRAAGAGIPAFFTRTGADTLVQDGNIPVRLSPEGKTVERGVRRETREFDGKTFLMETSLPGDVAIIRAWKADKAGNCVFRYTTKAYGVLMAKAAKLTIVEAENIVEIGEIDPDAVDLPGIFVDRIVQATAEKRIEILKVREPESAGNESKTKKSENQIRRERIGKRASQELQEGFYVNLGVGIPTLAANYIPEGRTVWLQSENGMLGMGPYPTEDQIDADVVNAGKETVTMVPGASCFDSAESFGMIRGGHVDVSILGALQVSATGDLANYMIPGKVFKGMGGAMDLVANPDNTKIVVTTEHIAKDGSAKIVQDCTLPLTGARVVSTIITDLCVFQVDRKQGGLTLTELAPGVTVDEIKSKTEATFTVSDSLKEMDFESLGCAKLLPPSAAEMASTVFRIHSLPSSPASHLAAASSSTSMPSDS</sequence>